<dbReference type="PANTHER" id="PTHR30157">
    <property type="entry name" value="FERRIC REDUCTASE, NADPH-DEPENDENT"/>
    <property type="match status" value="1"/>
</dbReference>
<feature type="domain" description="FAD-binding FR-type" evidence="3">
    <location>
        <begin position="28"/>
        <end position="155"/>
    </location>
</feature>
<evidence type="ECO:0000259" key="3">
    <source>
        <dbReference type="PROSITE" id="PS51384"/>
    </source>
</evidence>
<dbReference type="InterPro" id="IPR017927">
    <property type="entry name" value="FAD-bd_FR_type"/>
</dbReference>
<dbReference type="InterPro" id="IPR007037">
    <property type="entry name" value="SIP_rossman_dom"/>
</dbReference>
<dbReference type="Pfam" id="PF04954">
    <property type="entry name" value="SIP"/>
    <property type="match status" value="1"/>
</dbReference>
<dbReference type="InterPro" id="IPR013113">
    <property type="entry name" value="SIP_FAD-bd"/>
</dbReference>
<dbReference type="CDD" id="cd06193">
    <property type="entry name" value="siderophore_interacting"/>
    <property type="match status" value="1"/>
</dbReference>
<keyword evidence="5" id="KW-1185">Reference proteome</keyword>
<dbReference type="SUPFAM" id="SSF63380">
    <property type="entry name" value="Riboflavin synthase domain-like"/>
    <property type="match status" value="1"/>
</dbReference>
<sequence length="323" mass="35317">MSASTSLTNALGNGLRKLAGKPAKASAYRLFDVQLKAIIALSPSLTRFVFSGEDVVQMHSLAADQRIKIFFPSANGQPPQLPKHGSWQDARRGLSSEQSPPMRTYTIRALRREAQEVDVEFVLHGVNGPASTWASQARIGDRLQMVAPNLAFDGDPGGYEWRPPKALRNLLLIGDETALPAIAGILEQIARDLPEVAVQAFIEVPGEADCLDLACSPATELSWLPRDVLHCTHGEAMIHASRELARLPPTVAGAGLKVKLEEVDIDRQILWELAKPGSGDFYAWIAGESAAVMNIRRYLITERGLDRSALTLMGYWRAGRTFD</sequence>
<evidence type="ECO:0000256" key="2">
    <source>
        <dbReference type="SAM" id="MobiDB-lite"/>
    </source>
</evidence>
<dbReference type="EMBL" id="UIDD01000010">
    <property type="protein sequence ID" value="SUQ64382.1"/>
    <property type="molecule type" value="Genomic_DNA"/>
</dbReference>
<dbReference type="InterPro" id="IPR017938">
    <property type="entry name" value="Riboflavin_synthase-like_b-brl"/>
</dbReference>
<name>A0A380T292_9PSED</name>
<reference evidence="5" key="1">
    <citation type="submission" date="2018-07" db="EMBL/GenBank/DDBJ databases">
        <authorList>
            <person name="Blom J."/>
        </authorList>
    </citation>
    <scope>NUCLEOTIDE SEQUENCE [LARGE SCALE GENOMIC DNA]</scope>
    <source>
        <strain evidence="5">CCOS 864</strain>
    </source>
</reference>
<dbReference type="RefSeq" id="WP_115087959.1">
    <property type="nucleotide sequence ID" value="NZ_CBCSFG010000001.1"/>
</dbReference>
<evidence type="ECO:0000313" key="4">
    <source>
        <dbReference type="EMBL" id="SUQ64382.1"/>
    </source>
</evidence>
<evidence type="ECO:0000313" key="5">
    <source>
        <dbReference type="Proteomes" id="UP000255177"/>
    </source>
</evidence>
<proteinExistence type="inferred from homology"/>
<dbReference type="PANTHER" id="PTHR30157:SF0">
    <property type="entry name" value="NADPH-DEPENDENT FERRIC-CHELATE REDUCTASE"/>
    <property type="match status" value="1"/>
</dbReference>
<comment type="similarity">
    <text evidence="1">Belongs to the SIP oxidoreductase family.</text>
</comment>
<organism evidence="4 5">
    <name type="scientific">Pseudomonas wadenswilerensis</name>
    <dbReference type="NCBI Taxonomy" id="1785161"/>
    <lineage>
        <taxon>Bacteria</taxon>
        <taxon>Pseudomonadati</taxon>
        <taxon>Pseudomonadota</taxon>
        <taxon>Gammaproteobacteria</taxon>
        <taxon>Pseudomonadales</taxon>
        <taxon>Pseudomonadaceae</taxon>
        <taxon>Pseudomonas</taxon>
    </lineage>
</organism>
<dbReference type="Proteomes" id="UP000255177">
    <property type="component" value="Unassembled WGS sequence"/>
</dbReference>
<accession>A0A380T292</accession>
<feature type="region of interest" description="Disordered" evidence="2">
    <location>
        <begin position="73"/>
        <end position="99"/>
    </location>
</feature>
<dbReference type="Pfam" id="PF08021">
    <property type="entry name" value="FAD_binding_9"/>
    <property type="match status" value="1"/>
</dbReference>
<evidence type="ECO:0000256" key="1">
    <source>
        <dbReference type="ARBA" id="ARBA00035644"/>
    </source>
</evidence>
<dbReference type="InterPro" id="IPR039374">
    <property type="entry name" value="SIP_fam"/>
</dbReference>
<dbReference type="PROSITE" id="PS51384">
    <property type="entry name" value="FAD_FR"/>
    <property type="match status" value="1"/>
</dbReference>
<gene>
    <name evidence="4" type="ORF">CCOS864_03843</name>
</gene>
<dbReference type="Gene3D" id="2.40.30.10">
    <property type="entry name" value="Translation factors"/>
    <property type="match status" value="1"/>
</dbReference>
<dbReference type="Gene3D" id="3.40.50.80">
    <property type="entry name" value="Nucleotide-binding domain of ferredoxin-NADP reductase (FNR) module"/>
    <property type="match status" value="1"/>
</dbReference>
<dbReference type="InterPro" id="IPR039261">
    <property type="entry name" value="FNR_nucleotide-bd"/>
</dbReference>
<dbReference type="GO" id="GO:0016491">
    <property type="term" value="F:oxidoreductase activity"/>
    <property type="evidence" value="ECO:0007669"/>
    <property type="project" value="InterPro"/>
</dbReference>
<dbReference type="AlphaFoldDB" id="A0A380T292"/>
<protein>
    <recommendedName>
        <fullName evidence="3">FAD-binding FR-type domain-containing protein</fullName>
    </recommendedName>
</protein>